<dbReference type="InterPro" id="IPR036594">
    <property type="entry name" value="Meth_synthase_dom"/>
</dbReference>
<dbReference type="PANTHER" id="PTHR45833:SF1">
    <property type="entry name" value="METHIONINE SYNTHASE"/>
    <property type="match status" value="1"/>
</dbReference>
<dbReference type="SMART" id="SM01018">
    <property type="entry name" value="B12-binding_2"/>
    <property type="match status" value="1"/>
</dbReference>
<gene>
    <name evidence="5" type="ORF">J0B03_04725</name>
</gene>
<keyword evidence="1" id="KW-0479">Metal-binding</keyword>
<dbReference type="PANTHER" id="PTHR45833">
    <property type="entry name" value="METHIONINE SYNTHASE"/>
    <property type="match status" value="1"/>
</dbReference>
<dbReference type="Proteomes" id="UP000663499">
    <property type="component" value="Chromosome"/>
</dbReference>
<evidence type="ECO:0000259" key="3">
    <source>
        <dbReference type="PROSITE" id="PS51332"/>
    </source>
</evidence>
<dbReference type="InterPro" id="IPR003759">
    <property type="entry name" value="Cbl-bd_cap"/>
</dbReference>
<keyword evidence="2" id="KW-0170">Cobalt</keyword>
<dbReference type="InterPro" id="IPR050554">
    <property type="entry name" value="Met_Synthase/Corrinoid"/>
</dbReference>
<evidence type="ECO:0000313" key="5">
    <source>
        <dbReference type="EMBL" id="QSX09374.1"/>
    </source>
</evidence>
<dbReference type="RefSeq" id="WP_207300709.1">
    <property type="nucleotide sequence ID" value="NZ_CP071444.1"/>
</dbReference>
<name>A0A974XGD3_9FIRM</name>
<dbReference type="GO" id="GO:0031419">
    <property type="term" value="F:cobalamin binding"/>
    <property type="evidence" value="ECO:0007669"/>
    <property type="project" value="InterPro"/>
</dbReference>
<organism evidence="5 6">
    <name type="scientific">Alkalibacter rhizosphaerae</name>
    <dbReference type="NCBI Taxonomy" id="2815577"/>
    <lineage>
        <taxon>Bacteria</taxon>
        <taxon>Bacillati</taxon>
        <taxon>Bacillota</taxon>
        <taxon>Clostridia</taxon>
        <taxon>Eubacteriales</taxon>
        <taxon>Eubacteriaceae</taxon>
        <taxon>Alkalibacter</taxon>
    </lineage>
</organism>
<dbReference type="GO" id="GO:0050667">
    <property type="term" value="P:homocysteine metabolic process"/>
    <property type="evidence" value="ECO:0007669"/>
    <property type="project" value="TreeGrafter"/>
</dbReference>
<proteinExistence type="predicted"/>
<dbReference type="PROSITE" id="PS51337">
    <property type="entry name" value="B12_BINDING_NTER"/>
    <property type="match status" value="1"/>
</dbReference>
<protein>
    <submittedName>
        <fullName evidence="5">Cobalamin-dependent protein</fullName>
    </submittedName>
</protein>
<dbReference type="Gene3D" id="1.10.1240.10">
    <property type="entry name" value="Methionine synthase domain"/>
    <property type="match status" value="1"/>
</dbReference>
<dbReference type="PROSITE" id="PS51332">
    <property type="entry name" value="B12_BINDING"/>
    <property type="match status" value="1"/>
</dbReference>
<accession>A0A974XGD3</accession>
<evidence type="ECO:0000259" key="4">
    <source>
        <dbReference type="PROSITE" id="PS51337"/>
    </source>
</evidence>
<feature type="domain" description="B12-binding" evidence="3">
    <location>
        <begin position="89"/>
        <end position="211"/>
    </location>
</feature>
<dbReference type="Gene3D" id="3.40.50.280">
    <property type="entry name" value="Cobalamin-binding domain"/>
    <property type="match status" value="1"/>
</dbReference>
<dbReference type="Pfam" id="PF02607">
    <property type="entry name" value="B12-binding_2"/>
    <property type="match status" value="1"/>
</dbReference>
<dbReference type="SUPFAM" id="SSF52242">
    <property type="entry name" value="Cobalamin (vitamin B12)-binding domain"/>
    <property type="match status" value="1"/>
</dbReference>
<dbReference type="GO" id="GO:0005829">
    <property type="term" value="C:cytosol"/>
    <property type="evidence" value="ECO:0007669"/>
    <property type="project" value="TreeGrafter"/>
</dbReference>
<evidence type="ECO:0000313" key="6">
    <source>
        <dbReference type="Proteomes" id="UP000663499"/>
    </source>
</evidence>
<dbReference type="KEGG" id="alka:J0B03_04725"/>
<dbReference type="Pfam" id="PF02310">
    <property type="entry name" value="B12-binding"/>
    <property type="match status" value="1"/>
</dbReference>
<dbReference type="EMBL" id="CP071444">
    <property type="protein sequence ID" value="QSX09374.1"/>
    <property type="molecule type" value="Genomic_DNA"/>
</dbReference>
<dbReference type="InterPro" id="IPR006158">
    <property type="entry name" value="Cobalamin-bd"/>
</dbReference>
<dbReference type="GO" id="GO:0008705">
    <property type="term" value="F:methionine synthase activity"/>
    <property type="evidence" value="ECO:0007669"/>
    <property type="project" value="TreeGrafter"/>
</dbReference>
<dbReference type="InterPro" id="IPR036724">
    <property type="entry name" value="Cobalamin-bd_sf"/>
</dbReference>
<keyword evidence="6" id="KW-1185">Reference proteome</keyword>
<reference evidence="5" key="1">
    <citation type="submission" date="2021-03" db="EMBL/GenBank/DDBJ databases">
        <title>Alkalibacter marinus sp. nov., isolated from tidal flat sediment.</title>
        <authorList>
            <person name="Namirimu T."/>
            <person name="Yang J.-A."/>
            <person name="Yang S.-H."/>
            <person name="Kim Y.-J."/>
            <person name="Kwon K.K."/>
        </authorList>
    </citation>
    <scope>NUCLEOTIDE SEQUENCE</scope>
    <source>
        <strain evidence="5">ES005</strain>
    </source>
</reference>
<dbReference type="SUPFAM" id="SSF47644">
    <property type="entry name" value="Methionine synthase domain"/>
    <property type="match status" value="1"/>
</dbReference>
<evidence type="ECO:0000256" key="1">
    <source>
        <dbReference type="ARBA" id="ARBA00022723"/>
    </source>
</evidence>
<dbReference type="GO" id="GO:0046653">
    <property type="term" value="P:tetrahydrofolate metabolic process"/>
    <property type="evidence" value="ECO:0007669"/>
    <property type="project" value="TreeGrafter"/>
</dbReference>
<sequence length="211" mass="23342">MELKRLTQDLGDLHEDQVVAFLKEFVKMDPTGDEVDAVIQACQEGMAIVGDRFERGDYFVGDLIFAGELMTESMDLLKPIIKKSKREKIGVMVIGTVQGDLHDIGKNIYRGMAEAVGFEVHDIGIDQRPEAFVEKVREVRPDVLGMSGVLTLALEAMKQTVDALIEEGLRDDLKIIIGGNPVTKDACEYIGADAFTTNATEGVRIAEEWMH</sequence>
<evidence type="ECO:0000256" key="2">
    <source>
        <dbReference type="ARBA" id="ARBA00023285"/>
    </source>
</evidence>
<feature type="domain" description="B12-binding N-terminal" evidence="4">
    <location>
        <begin position="1"/>
        <end position="89"/>
    </location>
</feature>
<dbReference type="GO" id="GO:0046872">
    <property type="term" value="F:metal ion binding"/>
    <property type="evidence" value="ECO:0007669"/>
    <property type="project" value="UniProtKB-KW"/>
</dbReference>
<dbReference type="AlphaFoldDB" id="A0A974XGD3"/>